<keyword evidence="8" id="KW-1185">Reference proteome</keyword>
<reference evidence="7" key="1">
    <citation type="submission" date="2024-05" db="EMBL/GenBank/DDBJ databases">
        <title>Metabacillus sp. nov., isolated from the rhizosphere soil of tomato plants.</title>
        <authorList>
            <person name="Ma R."/>
        </authorList>
    </citation>
    <scope>NUCLEOTIDE SEQUENCE</scope>
    <source>
        <strain evidence="7">DBTR6</strain>
    </source>
</reference>
<comment type="caution">
    <text evidence="7">The sequence shown here is derived from an EMBL/GenBank/DDBJ whole genome shotgun (WGS) entry which is preliminary data.</text>
</comment>
<evidence type="ECO:0000256" key="4">
    <source>
        <dbReference type="ARBA" id="ARBA00022989"/>
    </source>
</evidence>
<comment type="subcellular location">
    <subcellularLocation>
        <location evidence="1">Membrane</location>
        <topology evidence="1">Multi-pass membrane protein</topology>
    </subcellularLocation>
</comment>
<dbReference type="PANTHER" id="PTHR30238">
    <property type="entry name" value="MEMBRANE BOUND PREDICTED REDOX MODULATOR"/>
    <property type="match status" value="1"/>
</dbReference>
<evidence type="ECO:0000256" key="5">
    <source>
        <dbReference type="ARBA" id="ARBA00023136"/>
    </source>
</evidence>
<dbReference type="Proteomes" id="UP001165287">
    <property type="component" value="Unassembled WGS sequence"/>
</dbReference>
<keyword evidence="5 6" id="KW-0472">Membrane</keyword>
<feature type="transmembrane region" description="Helical" evidence="6">
    <location>
        <begin position="101"/>
        <end position="119"/>
    </location>
</feature>
<dbReference type="InterPro" id="IPR005496">
    <property type="entry name" value="Integral_membrane_TerC"/>
</dbReference>
<feature type="transmembrane region" description="Helical" evidence="6">
    <location>
        <begin position="125"/>
        <end position="149"/>
    </location>
</feature>
<organism evidence="7 8">
    <name type="scientific">Metabacillus rhizolycopersici</name>
    <dbReference type="NCBI Taxonomy" id="2875709"/>
    <lineage>
        <taxon>Bacteria</taxon>
        <taxon>Bacillati</taxon>
        <taxon>Bacillota</taxon>
        <taxon>Bacilli</taxon>
        <taxon>Bacillales</taxon>
        <taxon>Bacillaceae</taxon>
        <taxon>Metabacillus</taxon>
    </lineage>
</organism>
<dbReference type="InterPro" id="IPR022301">
    <property type="entry name" value="Integral_membrane_YjbE"/>
</dbReference>
<evidence type="ECO:0000256" key="2">
    <source>
        <dbReference type="ARBA" id="ARBA00007511"/>
    </source>
</evidence>
<feature type="transmembrane region" description="Helical" evidence="6">
    <location>
        <begin position="161"/>
        <end position="181"/>
    </location>
</feature>
<dbReference type="RefSeq" id="WP_224141102.1">
    <property type="nucleotide sequence ID" value="NZ_JAIQUM010000063.1"/>
</dbReference>
<feature type="transmembrane region" description="Helical" evidence="6">
    <location>
        <begin position="193"/>
        <end position="212"/>
    </location>
</feature>
<gene>
    <name evidence="7" type="ORF">K9V48_21010</name>
</gene>
<feature type="transmembrane region" description="Helical" evidence="6">
    <location>
        <begin position="72"/>
        <end position="89"/>
    </location>
</feature>
<protein>
    <submittedName>
        <fullName evidence="7">TerC family protein</fullName>
    </submittedName>
</protein>
<dbReference type="NCBIfam" id="TIGR03717">
    <property type="entry name" value="R_switched_YjbE"/>
    <property type="match status" value="1"/>
</dbReference>
<sequence length="230" mass="24869">MDFFSIEFFTTLLSIVVIDLVLAGDNAIVIGLAARNLPKNQQKKAIIFGTVGAIIIRAIATMLVVYLLNIPGLHLIGGLLLLWIAYKLMTEEDQHEVKSGNSLLAAIWTIVIADTAMGIDNVLAVAGAAGGSFVLVFIGLLISIPVVVWGSTIIIKFMEKYPIIIFVGAAVVAWTAAKMIVKEPFLMGIFAKAWIQYAFEFIVVVILISIGYTKSNQNKASNPEKEKSAS</sequence>
<dbReference type="PANTHER" id="PTHR30238:SF4">
    <property type="entry name" value="SLL1022 PROTEIN"/>
    <property type="match status" value="1"/>
</dbReference>
<evidence type="ECO:0000256" key="3">
    <source>
        <dbReference type="ARBA" id="ARBA00022692"/>
    </source>
</evidence>
<comment type="similarity">
    <text evidence="2">Belongs to the TerC family.</text>
</comment>
<name>A0ABS7UWF4_9BACI</name>
<proteinExistence type="inferred from homology"/>
<dbReference type="EMBL" id="JAIQUM010000063">
    <property type="protein sequence ID" value="MBZ5752648.1"/>
    <property type="molecule type" value="Genomic_DNA"/>
</dbReference>
<keyword evidence="3 6" id="KW-0812">Transmembrane</keyword>
<evidence type="ECO:0000256" key="1">
    <source>
        <dbReference type="ARBA" id="ARBA00004141"/>
    </source>
</evidence>
<evidence type="ECO:0000256" key="6">
    <source>
        <dbReference type="SAM" id="Phobius"/>
    </source>
</evidence>
<dbReference type="Pfam" id="PF03741">
    <property type="entry name" value="TerC"/>
    <property type="match status" value="1"/>
</dbReference>
<feature type="transmembrane region" description="Helical" evidence="6">
    <location>
        <begin position="45"/>
        <end position="66"/>
    </location>
</feature>
<feature type="transmembrane region" description="Helical" evidence="6">
    <location>
        <begin position="12"/>
        <end position="33"/>
    </location>
</feature>
<evidence type="ECO:0000313" key="8">
    <source>
        <dbReference type="Proteomes" id="UP001165287"/>
    </source>
</evidence>
<keyword evidence="4 6" id="KW-1133">Transmembrane helix</keyword>
<evidence type="ECO:0000313" key="7">
    <source>
        <dbReference type="EMBL" id="MBZ5752648.1"/>
    </source>
</evidence>
<accession>A0ABS7UWF4</accession>